<dbReference type="GO" id="GO:0055085">
    <property type="term" value="P:transmembrane transport"/>
    <property type="evidence" value="ECO:0007669"/>
    <property type="project" value="TreeGrafter"/>
</dbReference>
<dbReference type="STRING" id="946122.A0A0C2XMI3"/>
<feature type="transmembrane region" description="Helical" evidence="2">
    <location>
        <begin position="374"/>
        <end position="399"/>
    </location>
</feature>
<feature type="compositionally biased region" description="Polar residues" evidence="1">
    <location>
        <begin position="830"/>
        <end position="855"/>
    </location>
</feature>
<feature type="compositionally biased region" description="Polar residues" evidence="1">
    <location>
        <begin position="879"/>
        <end position="902"/>
    </location>
</feature>
<proteinExistence type="predicted"/>
<dbReference type="InParanoid" id="A0A0C2XMI3"/>
<sequence>MSALLILHRSFIPLFLLLILPRVFAGPATVYFTDCFDQSANVTQKLNISTIYAQILQSDVWDHYLNLTLLGENPQGIINFANTSSSLSTLFTTTSVLTLTAFSNTSALCSTIRPPSPLPTPSNATNYCPLSPGPFAFSVTIPLGERRELTTLSTRLRAVDPFTNELFCLDIPTTPLEPALGSPYGEAKSIFWVTVALTLGYWAVVGVARIVSAWGRGIADKGLWARARSGGFILASAISGERLAGSPALMRFCTPSMRDILFHTQWCSALAMVAVEWPPFVYPILSQTAWSTLIYSKFFTGDVTLSSGSDHRRWNPLATLPFSPPQNFADQLADPSSPLFVDVSAPNLLFTLPDNATNGISSFAYTVGIHPEDLFANCLIIFLGVIAATIVISTIVWCIDHAANLIFGSNNVSPYPGLHTVATSRTPVAKEDTTDLAIPSEETKSQNGHLANLFRPSSRFNLSTISSTGDRGTSTYRSWWRFRSDINSFHGSVLHGNLVRILVLFHLPVTIFSCYHMTLPHSQASMGSIVLAALSFVFFSILIPVHLVLRVTFTSTNKLYDETRTLLNYGALYNHYRHGSQMFASLLFATNIVFGVTIGTGQKSGTAQAIIILVVEVISALVTSIWLPWGSGASMGLISFLFCVARIIMAVMLVILTPTISVGSGAAGWVAYGILLIMALVFLALTLMLLVKLLEGLIRILARIGFDRSRHVTDSGLFGVMGFLGCCGLSSGGRKHQGTRDRRGRQQVNNSHRGSTSSDLPPLNRHTTFDSARSDIVHPPYLTSASRKASMNSGPPPSVLRPEHALLPYREDKDSDDEGFIMGAWRPFGSQRTGYSPVSDTGRSSTSSKQPSTGFSRVGGGRSHIDSPYSINHGGRGQNGSTHTFPSHSTTGPGRSGLSNPISYDDDTSPPPSFYNVSNIPVGGVAAGESQPLHTRTKSHTAIVEDAGWLSPSIAESGLSSSPLPPSSGATAVADFFRPRLSSIAAVMTGSGSNNTSPSHSKTPTSSAGAALSPDMDGNTSDNPQHKKGPWQFLKRRRAQSNEESASPPLVDSEFGGLDPSSPQPGRSFVVIRKNQGGARAPDPSSSSEPSGSKAGTTTF</sequence>
<feature type="region of interest" description="Disordered" evidence="1">
    <location>
        <begin position="731"/>
        <end position="771"/>
    </location>
</feature>
<feature type="transmembrane region" description="Helical" evidence="2">
    <location>
        <begin position="607"/>
        <end position="629"/>
    </location>
</feature>
<accession>A0A0C2XMI3</accession>
<organism evidence="5 6">
    <name type="scientific">Amanita muscaria (strain Koide BX008)</name>
    <dbReference type="NCBI Taxonomy" id="946122"/>
    <lineage>
        <taxon>Eukaryota</taxon>
        <taxon>Fungi</taxon>
        <taxon>Dikarya</taxon>
        <taxon>Basidiomycota</taxon>
        <taxon>Agaricomycotina</taxon>
        <taxon>Agaricomycetes</taxon>
        <taxon>Agaricomycetidae</taxon>
        <taxon>Agaricales</taxon>
        <taxon>Pluteineae</taxon>
        <taxon>Amanitaceae</taxon>
        <taxon>Amanita</taxon>
    </lineage>
</organism>
<dbReference type="Proteomes" id="UP000054549">
    <property type="component" value="Unassembled WGS sequence"/>
</dbReference>
<dbReference type="InterPro" id="IPR010308">
    <property type="entry name" value="TRP_C"/>
</dbReference>
<keyword evidence="6" id="KW-1185">Reference proteome</keyword>
<dbReference type="AlphaFoldDB" id="A0A0C2XMI3"/>
<evidence type="ECO:0000313" key="5">
    <source>
        <dbReference type="EMBL" id="KIL70353.1"/>
    </source>
</evidence>
<evidence type="ECO:0000313" key="6">
    <source>
        <dbReference type="Proteomes" id="UP000054549"/>
    </source>
</evidence>
<dbReference type="HOGENOM" id="CLU_007074_0_0_1"/>
<keyword evidence="2" id="KW-1133">Transmembrane helix</keyword>
<evidence type="ECO:0000256" key="2">
    <source>
        <dbReference type="SAM" id="Phobius"/>
    </source>
</evidence>
<evidence type="ECO:0000259" key="4">
    <source>
        <dbReference type="Pfam" id="PF06011"/>
    </source>
</evidence>
<feature type="compositionally biased region" description="Polar residues" evidence="1">
    <location>
        <begin position="746"/>
        <end position="771"/>
    </location>
</feature>
<evidence type="ECO:0000256" key="3">
    <source>
        <dbReference type="SAM" id="SignalP"/>
    </source>
</evidence>
<name>A0A0C2XMI3_AMAMK</name>
<keyword evidence="2" id="KW-0812">Transmembrane</keyword>
<feature type="domain" description="TRP C-terminal" evidence="4">
    <location>
        <begin position="491"/>
        <end position="694"/>
    </location>
</feature>
<keyword evidence="3" id="KW-0732">Signal</keyword>
<feature type="transmembrane region" description="Helical" evidence="2">
    <location>
        <begin position="636"/>
        <end position="657"/>
    </location>
</feature>
<protein>
    <recommendedName>
        <fullName evidence="4">TRP C-terminal domain-containing protein</fullName>
    </recommendedName>
</protein>
<keyword evidence="2" id="KW-0472">Membrane</keyword>
<feature type="compositionally biased region" description="Basic residues" evidence="1">
    <location>
        <begin position="733"/>
        <end position="745"/>
    </location>
</feature>
<feature type="compositionally biased region" description="Low complexity" evidence="1">
    <location>
        <begin position="993"/>
        <end position="1007"/>
    </location>
</feature>
<feature type="signal peptide" evidence="3">
    <location>
        <begin position="1"/>
        <end position="25"/>
    </location>
</feature>
<dbReference type="Pfam" id="PF06011">
    <property type="entry name" value="TRP"/>
    <property type="match status" value="1"/>
</dbReference>
<feature type="region of interest" description="Disordered" evidence="1">
    <location>
        <begin position="988"/>
        <end position="1100"/>
    </location>
</feature>
<dbReference type="PANTHER" id="PTHR31145:SF6">
    <property type="entry name" value="INTEGRAL MEMBRANE PROTEIN (AFU_ORTHOLOGUE AFUA_7G01610)"/>
    <property type="match status" value="1"/>
</dbReference>
<dbReference type="PANTHER" id="PTHR31145">
    <property type="entry name" value="INTEGRAL MEMBRANE PROTEIN (AFU_ORTHOLOGUE AFUA_7G01610)"/>
    <property type="match status" value="1"/>
</dbReference>
<dbReference type="EMBL" id="KN818224">
    <property type="protein sequence ID" value="KIL70353.1"/>
    <property type="molecule type" value="Genomic_DNA"/>
</dbReference>
<feature type="compositionally biased region" description="Low complexity" evidence="1">
    <location>
        <begin position="1082"/>
        <end position="1093"/>
    </location>
</feature>
<gene>
    <name evidence="5" type="ORF">M378DRAFT_175607</name>
</gene>
<feature type="region of interest" description="Disordered" evidence="1">
    <location>
        <begin position="811"/>
        <end position="917"/>
    </location>
</feature>
<evidence type="ECO:0000256" key="1">
    <source>
        <dbReference type="SAM" id="MobiDB-lite"/>
    </source>
</evidence>
<feature type="transmembrane region" description="Helical" evidence="2">
    <location>
        <begin position="524"/>
        <end position="549"/>
    </location>
</feature>
<feature type="transmembrane region" description="Helical" evidence="2">
    <location>
        <begin position="498"/>
        <end position="518"/>
    </location>
</feature>
<feature type="transmembrane region" description="Helical" evidence="2">
    <location>
        <begin position="669"/>
        <end position="691"/>
    </location>
</feature>
<feature type="compositionally biased region" description="Basic residues" evidence="1">
    <location>
        <begin position="1026"/>
        <end position="1039"/>
    </location>
</feature>
<dbReference type="GO" id="GO:0016020">
    <property type="term" value="C:membrane"/>
    <property type="evidence" value="ECO:0007669"/>
    <property type="project" value="TreeGrafter"/>
</dbReference>
<feature type="chain" id="PRO_5002170913" description="TRP C-terminal domain-containing protein" evidence="3">
    <location>
        <begin position="26"/>
        <end position="1100"/>
    </location>
</feature>
<dbReference type="InterPro" id="IPR040241">
    <property type="entry name" value="TRP_Flc/Pkd2-like"/>
</dbReference>
<feature type="transmembrane region" description="Helical" evidence="2">
    <location>
        <begin position="582"/>
        <end position="601"/>
    </location>
</feature>
<dbReference type="OrthoDB" id="5312224at2759"/>
<reference evidence="5 6" key="1">
    <citation type="submission" date="2014-04" db="EMBL/GenBank/DDBJ databases">
        <title>Evolutionary Origins and Diversification of the Mycorrhizal Mutualists.</title>
        <authorList>
            <consortium name="DOE Joint Genome Institute"/>
            <consortium name="Mycorrhizal Genomics Consortium"/>
            <person name="Kohler A."/>
            <person name="Kuo A."/>
            <person name="Nagy L.G."/>
            <person name="Floudas D."/>
            <person name="Copeland A."/>
            <person name="Barry K.W."/>
            <person name="Cichocki N."/>
            <person name="Veneault-Fourrey C."/>
            <person name="LaButti K."/>
            <person name="Lindquist E.A."/>
            <person name="Lipzen A."/>
            <person name="Lundell T."/>
            <person name="Morin E."/>
            <person name="Murat C."/>
            <person name="Riley R."/>
            <person name="Ohm R."/>
            <person name="Sun H."/>
            <person name="Tunlid A."/>
            <person name="Henrissat B."/>
            <person name="Grigoriev I.V."/>
            <person name="Hibbett D.S."/>
            <person name="Martin F."/>
        </authorList>
    </citation>
    <scope>NUCLEOTIDE SEQUENCE [LARGE SCALE GENOMIC DNA]</scope>
    <source>
        <strain evidence="5 6">Koide BX008</strain>
    </source>
</reference>